<dbReference type="SUPFAM" id="SSF54593">
    <property type="entry name" value="Glyoxalase/Bleomycin resistance protein/Dihydroxybiphenyl dioxygenase"/>
    <property type="match status" value="1"/>
</dbReference>
<dbReference type="RefSeq" id="WP_184623998.1">
    <property type="nucleotide sequence ID" value="NZ_JACHCC010000003.1"/>
</dbReference>
<dbReference type="InterPro" id="IPR050383">
    <property type="entry name" value="GlyoxalaseI/FosfomycinResist"/>
</dbReference>
<keyword evidence="2" id="KW-0223">Dioxygenase</keyword>
<gene>
    <name evidence="2" type="ORF">HDF25_001404</name>
</gene>
<feature type="domain" description="VOC" evidence="1">
    <location>
        <begin position="4"/>
        <end position="121"/>
    </location>
</feature>
<dbReference type="PANTHER" id="PTHR21366:SF14">
    <property type="entry name" value="GLYOXALASE DOMAIN-CONTAINING PROTEIN 5"/>
    <property type="match status" value="1"/>
</dbReference>
<evidence type="ECO:0000313" key="3">
    <source>
        <dbReference type="Proteomes" id="UP000521017"/>
    </source>
</evidence>
<keyword evidence="2" id="KW-0456">Lyase</keyword>
<dbReference type="Proteomes" id="UP000521017">
    <property type="component" value="Unassembled WGS sequence"/>
</dbReference>
<accession>A0A7X0MJA5</accession>
<dbReference type="CDD" id="cd07253">
    <property type="entry name" value="GLOD5"/>
    <property type="match status" value="1"/>
</dbReference>
<sequence>MIDHIDHLVITVSDIERSVQFYESVLLMSAITFGNGRRALKFGNQKINLQLLGQETRNKAGIGSADLCLISNWTIARVITHLIQKDITIIEGPVEKSGANGPILSIYIHDPDLNLIEISNYKTIL</sequence>
<dbReference type="InterPro" id="IPR037523">
    <property type="entry name" value="VOC_core"/>
</dbReference>
<dbReference type="PANTHER" id="PTHR21366">
    <property type="entry name" value="GLYOXALASE FAMILY PROTEIN"/>
    <property type="match status" value="1"/>
</dbReference>
<dbReference type="EMBL" id="JACHCC010000003">
    <property type="protein sequence ID" value="MBB6499263.1"/>
    <property type="molecule type" value="Genomic_DNA"/>
</dbReference>
<organism evidence="2 3">
    <name type="scientific">Pedobacter cryoconitis</name>
    <dbReference type="NCBI Taxonomy" id="188932"/>
    <lineage>
        <taxon>Bacteria</taxon>
        <taxon>Pseudomonadati</taxon>
        <taxon>Bacteroidota</taxon>
        <taxon>Sphingobacteriia</taxon>
        <taxon>Sphingobacteriales</taxon>
        <taxon>Sphingobacteriaceae</taxon>
        <taxon>Pedobacter</taxon>
    </lineage>
</organism>
<dbReference type="PROSITE" id="PS51819">
    <property type="entry name" value="VOC"/>
    <property type="match status" value="1"/>
</dbReference>
<dbReference type="GO" id="GO:0016829">
    <property type="term" value="F:lyase activity"/>
    <property type="evidence" value="ECO:0007669"/>
    <property type="project" value="UniProtKB-KW"/>
</dbReference>
<evidence type="ECO:0000259" key="1">
    <source>
        <dbReference type="PROSITE" id="PS51819"/>
    </source>
</evidence>
<dbReference type="Gene3D" id="3.10.180.10">
    <property type="entry name" value="2,3-Dihydroxybiphenyl 1,2-Dioxygenase, domain 1"/>
    <property type="match status" value="1"/>
</dbReference>
<dbReference type="Pfam" id="PF00903">
    <property type="entry name" value="Glyoxalase"/>
    <property type="match status" value="1"/>
</dbReference>
<comment type="caution">
    <text evidence="2">The sequence shown here is derived from an EMBL/GenBank/DDBJ whole genome shotgun (WGS) entry which is preliminary data.</text>
</comment>
<proteinExistence type="predicted"/>
<name>A0A7X0MJA5_9SPHI</name>
<evidence type="ECO:0000313" key="2">
    <source>
        <dbReference type="EMBL" id="MBB6499263.1"/>
    </source>
</evidence>
<keyword evidence="2" id="KW-0560">Oxidoreductase</keyword>
<reference evidence="2 3" key="1">
    <citation type="submission" date="2020-08" db="EMBL/GenBank/DDBJ databases">
        <title>Genomic Encyclopedia of Type Strains, Phase IV (KMG-V): Genome sequencing to study the core and pangenomes of soil and plant-associated prokaryotes.</title>
        <authorList>
            <person name="Whitman W."/>
        </authorList>
    </citation>
    <scope>NUCLEOTIDE SEQUENCE [LARGE SCALE GENOMIC DNA]</scope>
    <source>
        <strain evidence="2 3">M2T3</strain>
    </source>
</reference>
<protein>
    <submittedName>
        <fullName evidence="2">Catechol 2,3-dioxygenase-like lactoylglutathione lyase family enzyme</fullName>
    </submittedName>
</protein>
<dbReference type="InterPro" id="IPR004360">
    <property type="entry name" value="Glyas_Fos-R_dOase_dom"/>
</dbReference>
<dbReference type="InterPro" id="IPR029068">
    <property type="entry name" value="Glyas_Bleomycin-R_OHBP_Dase"/>
</dbReference>
<dbReference type="AlphaFoldDB" id="A0A7X0MJA5"/>
<dbReference type="GO" id="GO:0051213">
    <property type="term" value="F:dioxygenase activity"/>
    <property type="evidence" value="ECO:0007669"/>
    <property type="project" value="UniProtKB-KW"/>
</dbReference>